<feature type="transmembrane region" description="Helical" evidence="1">
    <location>
        <begin position="237"/>
        <end position="263"/>
    </location>
</feature>
<name>A0A9W7A2Q3_9STRA</name>
<dbReference type="Proteomes" id="UP001165085">
    <property type="component" value="Unassembled WGS sequence"/>
</dbReference>
<sequence length="491" mass="56009">MAPTRIQPDPEVESGRASSNMMWVQESVRLSINAGLDKISPSPSVLLMTKKFFSFAMFCLYMGVAMSVVDTVFDIAMVVQYREKKKIGFASATLATIVATASLQIMLLVLNYRKRPKIEMVREIFYVIFLVKPGVDVYRVVSGQKQVARTSMTPHYEMLILRASELGVECIPSAIIQAFAFMDGERSFVLLSSFAMSILTTAFISASLSIDKDVNKLCRTLSPTIYGLVPLKSKQRTLSVCFLIFLTAIIQLLTKVFAFALCYAVSRRILLIYLLVDFSLMFMFKILQGDFYVHTPIYGNPINRIFTSIVSRIVSKLVLDFTLSIVNRHPYEMGGPYYLFTLVSTPFVGVLSGYLYLSHESATASEELFTSEQVYGCFGCFAFLQICVFGCFMSLIDEKYRTTFLGKWKTSREFCVQEFRSDESSERTKINIFRRHVAMWKEIKEEVRAWMNEHLENLLDRNPTWFDKSVRSQILDSFVPPSLLPKLRDTN</sequence>
<feature type="transmembrane region" description="Helical" evidence="1">
    <location>
        <begin position="337"/>
        <end position="357"/>
    </location>
</feature>
<organism evidence="2 3">
    <name type="scientific">Triparma strigata</name>
    <dbReference type="NCBI Taxonomy" id="1606541"/>
    <lineage>
        <taxon>Eukaryota</taxon>
        <taxon>Sar</taxon>
        <taxon>Stramenopiles</taxon>
        <taxon>Ochrophyta</taxon>
        <taxon>Bolidophyceae</taxon>
        <taxon>Parmales</taxon>
        <taxon>Triparmaceae</taxon>
        <taxon>Triparma</taxon>
    </lineage>
</organism>
<comment type="caution">
    <text evidence="2">The sequence shown here is derived from an EMBL/GenBank/DDBJ whole genome shotgun (WGS) entry which is preliminary data.</text>
</comment>
<dbReference type="EMBL" id="BRXY01000096">
    <property type="protein sequence ID" value="GMH64671.1"/>
    <property type="molecule type" value="Genomic_DNA"/>
</dbReference>
<feature type="transmembrane region" description="Helical" evidence="1">
    <location>
        <begin position="89"/>
        <end position="112"/>
    </location>
</feature>
<evidence type="ECO:0000256" key="1">
    <source>
        <dbReference type="SAM" id="Phobius"/>
    </source>
</evidence>
<proteinExistence type="predicted"/>
<gene>
    <name evidence="2" type="ORF">TrST_g10104</name>
</gene>
<evidence type="ECO:0000313" key="2">
    <source>
        <dbReference type="EMBL" id="GMH64671.1"/>
    </source>
</evidence>
<evidence type="ECO:0000313" key="3">
    <source>
        <dbReference type="Proteomes" id="UP001165085"/>
    </source>
</evidence>
<accession>A0A9W7A2Q3</accession>
<protein>
    <submittedName>
        <fullName evidence="2">Uncharacterized protein</fullName>
    </submittedName>
</protein>
<reference evidence="3" key="1">
    <citation type="journal article" date="2023" name="Commun. Biol.">
        <title>Genome analysis of Parmales, the sister group of diatoms, reveals the evolutionary specialization of diatoms from phago-mixotrophs to photoautotrophs.</title>
        <authorList>
            <person name="Ban H."/>
            <person name="Sato S."/>
            <person name="Yoshikawa S."/>
            <person name="Yamada K."/>
            <person name="Nakamura Y."/>
            <person name="Ichinomiya M."/>
            <person name="Sato N."/>
            <person name="Blanc-Mathieu R."/>
            <person name="Endo H."/>
            <person name="Kuwata A."/>
            <person name="Ogata H."/>
        </authorList>
    </citation>
    <scope>NUCLEOTIDE SEQUENCE [LARGE SCALE GENOMIC DNA]</scope>
    <source>
        <strain evidence="3">NIES 3701</strain>
    </source>
</reference>
<dbReference type="AlphaFoldDB" id="A0A9W7A2Q3"/>
<keyword evidence="3" id="KW-1185">Reference proteome</keyword>
<feature type="transmembrane region" description="Helical" evidence="1">
    <location>
        <begin position="373"/>
        <end position="396"/>
    </location>
</feature>
<feature type="transmembrane region" description="Helical" evidence="1">
    <location>
        <begin position="188"/>
        <end position="210"/>
    </location>
</feature>
<feature type="transmembrane region" description="Helical" evidence="1">
    <location>
        <begin position="270"/>
        <end position="293"/>
    </location>
</feature>
<keyword evidence="1" id="KW-1133">Transmembrane helix</keyword>
<keyword evidence="1" id="KW-0472">Membrane</keyword>
<keyword evidence="1" id="KW-0812">Transmembrane</keyword>
<feature type="transmembrane region" description="Helical" evidence="1">
    <location>
        <begin position="52"/>
        <end position="69"/>
    </location>
</feature>